<reference evidence="2 3" key="1">
    <citation type="journal article" date="2018" name="Sci. Rep.">
        <title>Characterisation of pathogen-specific regions and novel effector candidates in Fusarium oxysporum f. sp. cepae.</title>
        <authorList>
            <person name="Armitage A.D."/>
            <person name="Taylor A."/>
            <person name="Sobczyk M.K."/>
            <person name="Baxter L."/>
            <person name="Greenfield B.P."/>
            <person name="Bates H.J."/>
            <person name="Wilson F."/>
            <person name="Jackson A.C."/>
            <person name="Ott S."/>
            <person name="Harrison R.J."/>
            <person name="Clarkson J.P."/>
        </authorList>
    </citation>
    <scope>NUCLEOTIDE SEQUENCE [LARGE SCALE GENOMIC DNA]</scope>
    <source>
        <strain evidence="2 3">Fp_A8</strain>
    </source>
</reference>
<dbReference type="GO" id="GO:0046983">
    <property type="term" value="F:protein dimerization activity"/>
    <property type="evidence" value="ECO:0007669"/>
    <property type="project" value="InterPro"/>
</dbReference>
<dbReference type="Pfam" id="PF05699">
    <property type="entry name" value="Dimer_Tnp_hAT"/>
    <property type="match status" value="1"/>
</dbReference>
<sequence length="367" mass="43639">MCHTRSLSGELRLSQLYMIRRALQLRDHIELLIARYRVEFEQQYKTKRGTTKSAKRPYICEPERQLSDKDWEVLEIFSQLLGYYECTIKMLEGDGQIRKRKRGLMGSYGNIWDVIQGFEFLLDKLEDYKKLDKYYQLLSETPIYYAGLALHPAHRWKWFDRKWAGNPEWIRQAKRIVHDVWHYEYRETRLPRMAVNDEKPAPKRRKTYSNPFQEYLEENRCAAPATQDDDSLEPFEDEYQHWISNHESGDAQIRDPLAYWHEKSSKYPRLSRMALDFLTIQPMSAECERLFFSSRAYGNTSAKAGIIRDLDPFFVSVAEEKDNLKMAHMTDDELQEWATAWLENVVECHQEESSWEYGSFTTTNSGT</sequence>
<feature type="domain" description="HAT C-terminal dimerisation" evidence="1">
    <location>
        <begin position="251"/>
        <end position="292"/>
    </location>
</feature>
<dbReference type="AlphaFoldDB" id="A0A420RSX2"/>
<organism evidence="2 3">
    <name type="scientific">Gibberella intermedia</name>
    <name type="common">Bulb rot disease fungus</name>
    <name type="synonym">Fusarium proliferatum</name>
    <dbReference type="NCBI Taxonomy" id="948311"/>
    <lineage>
        <taxon>Eukaryota</taxon>
        <taxon>Fungi</taxon>
        <taxon>Dikarya</taxon>
        <taxon>Ascomycota</taxon>
        <taxon>Pezizomycotina</taxon>
        <taxon>Sordariomycetes</taxon>
        <taxon>Hypocreomycetidae</taxon>
        <taxon>Hypocreales</taxon>
        <taxon>Nectriaceae</taxon>
        <taxon>Fusarium</taxon>
        <taxon>Fusarium fujikuroi species complex</taxon>
    </lineage>
</organism>
<dbReference type="InterPro" id="IPR008906">
    <property type="entry name" value="HATC_C_dom"/>
</dbReference>
<proteinExistence type="predicted"/>
<dbReference type="Proteomes" id="UP000283569">
    <property type="component" value="Unassembled WGS sequence"/>
</dbReference>
<evidence type="ECO:0000259" key="1">
    <source>
        <dbReference type="Pfam" id="PF05699"/>
    </source>
</evidence>
<dbReference type="InterPro" id="IPR012337">
    <property type="entry name" value="RNaseH-like_sf"/>
</dbReference>
<protein>
    <recommendedName>
        <fullName evidence="1">HAT C-terminal dimerisation domain-containing protein</fullName>
    </recommendedName>
</protein>
<gene>
    <name evidence="2" type="ORF">BFJ72_g15093</name>
</gene>
<dbReference type="SUPFAM" id="SSF53098">
    <property type="entry name" value="Ribonuclease H-like"/>
    <property type="match status" value="1"/>
</dbReference>
<evidence type="ECO:0000313" key="3">
    <source>
        <dbReference type="Proteomes" id="UP000283569"/>
    </source>
</evidence>
<evidence type="ECO:0000313" key="2">
    <source>
        <dbReference type="EMBL" id="RKL20098.1"/>
    </source>
</evidence>
<comment type="caution">
    <text evidence="2">The sequence shown here is derived from an EMBL/GenBank/DDBJ whole genome shotgun (WGS) entry which is preliminary data.</text>
</comment>
<dbReference type="EMBL" id="MRDB01000175">
    <property type="protein sequence ID" value="RKL20098.1"/>
    <property type="molecule type" value="Genomic_DNA"/>
</dbReference>
<name>A0A420RSX2_GIBIN</name>
<accession>A0A420RSX2</accession>